<name>A0A5N6P255_9ASTR</name>
<evidence type="ECO:0000256" key="1">
    <source>
        <dbReference type="SAM" id="MobiDB-lite"/>
    </source>
</evidence>
<gene>
    <name evidence="3" type="ORF">E3N88_14700</name>
</gene>
<organism evidence="3 4">
    <name type="scientific">Mikania micrantha</name>
    <name type="common">bitter vine</name>
    <dbReference type="NCBI Taxonomy" id="192012"/>
    <lineage>
        <taxon>Eukaryota</taxon>
        <taxon>Viridiplantae</taxon>
        <taxon>Streptophyta</taxon>
        <taxon>Embryophyta</taxon>
        <taxon>Tracheophyta</taxon>
        <taxon>Spermatophyta</taxon>
        <taxon>Magnoliopsida</taxon>
        <taxon>eudicotyledons</taxon>
        <taxon>Gunneridae</taxon>
        <taxon>Pentapetalae</taxon>
        <taxon>asterids</taxon>
        <taxon>campanulids</taxon>
        <taxon>Asterales</taxon>
        <taxon>Asteraceae</taxon>
        <taxon>Asteroideae</taxon>
        <taxon>Heliantheae alliance</taxon>
        <taxon>Eupatorieae</taxon>
        <taxon>Mikania</taxon>
    </lineage>
</organism>
<feature type="chain" id="PRO_5024434697" description="Glycine-rich protein" evidence="2">
    <location>
        <begin position="18"/>
        <end position="94"/>
    </location>
</feature>
<reference evidence="3 4" key="1">
    <citation type="submission" date="2019-05" db="EMBL/GenBank/DDBJ databases">
        <title>Mikania micrantha, genome provides insights into the molecular mechanism of rapid growth.</title>
        <authorList>
            <person name="Liu B."/>
        </authorList>
    </citation>
    <scope>NUCLEOTIDE SEQUENCE [LARGE SCALE GENOMIC DNA]</scope>
    <source>
        <strain evidence="3">NLD-2019</strain>
        <tissue evidence="3">Leaf</tissue>
    </source>
</reference>
<proteinExistence type="predicted"/>
<dbReference type="EMBL" id="SZYD01000007">
    <property type="protein sequence ID" value="KAD5803340.1"/>
    <property type="molecule type" value="Genomic_DNA"/>
</dbReference>
<evidence type="ECO:0000256" key="2">
    <source>
        <dbReference type="SAM" id="SignalP"/>
    </source>
</evidence>
<accession>A0A5N6P255</accession>
<keyword evidence="4" id="KW-1185">Reference proteome</keyword>
<evidence type="ECO:0008006" key="5">
    <source>
        <dbReference type="Google" id="ProtNLM"/>
    </source>
</evidence>
<comment type="caution">
    <text evidence="3">The sequence shown here is derived from an EMBL/GenBank/DDBJ whole genome shotgun (WGS) entry which is preliminary data.</text>
</comment>
<feature type="region of interest" description="Disordered" evidence="1">
    <location>
        <begin position="26"/>
        <end position="48"/>
    </location>
</feature>
<feature type="signal peptide" evidence="2">
    <location>
        <begin position="1"/>
        <end position="17"/>
    </location>
</feature>
<dbReference type="Proteomes" id="UP000326396">
    <property type="component" value="Linkage Group LG15"/>
</dbReference>
<protein>
    <recommendedName>
        <fullName evidence="5">Glycine-rich protein</fullName>
    </recommendedName>
</protein>
<evidence type="ECO:0000313" key="3">
    <source>
        <dbReference type="EMBL" id="KAD5803340.1"/>
    </source>
</evidence>
<evidence type="ECO:0000313" key="4">
    <source>
        <dbReference type="Proteomes" id="UP000326396"/>
    </source>
</evidence>
<dbReference type="AlphaFoldDB" id="A0A5N6P255"/>
<keyword evidence="2" id="KW-0732">Signal</keyword>
<sequence length="94" mass="9999">MWIMFLLLCVMNDQIHASSNGDFNIESKPGFRTAGGGGGKSGRDRQGAHVIPVYGNGQHQTPVGHGGDHNDGSIHRTSHMACDVLGLILILCFA</sequence>